<keyword evidence="2" id="KW-1185">Reference proteome</keyword>
<organism evidence="1 2">
    <name type="scientific">Trifolium medium</name>
    <dbReference type="NCBI Taxonomy" id="97028"/>
    <lineage>
        <taxon>Eukaryota</taxon>
        <taxon>Viridiplantae</taxon>
        <taxon>Streptophyta</taxon>
        <taxon>Embryophyta</taxon>
        <taxon>Tracheophyta</taxon>
        <taxon>Spermatophyta</taxon>
        <taxon>Magnoliopsida</taxon>
        <taxon>eudicotyledons</taxon>
        <taxon>Gunneridae</taxon>
        <taxon>Pentapetalae</taxon>
        <taxon>rosids</taxon>
        <taxon>fabids</taxon>
        <taxon>Fabales</taxon>
        <taxon>Fabaceae</taxon>
        <taxon>Papilionoideae</taxon>
        <taxon>50 kb inversion clade</taxon>
        <taxon>NPAAA clade</taxon>
        <taxon>Hologalegina</taxon>
        <taxon>IRL clade</taxon>
        <taxon>Trifolieae</taxon>
        <taxon>Trifolium</taxon>
    </lineage>
</organism>
<comment type="caution">
    <text evidence="1">The sequence shown here is derived from an EMBL/GenBank/DDBJ whole genome shotgun (WGS) entry which is preliminary data.</text>
</comment>
<dbReference type="Proteomes" id="UP000265520">
    <property type="component" value="Unassembled WGS sequence"/>
</dbReference>
<feature type="non-terminal residue" evidence="1">
    <location>
        <position position="1"/>
    </location>
</feature>
<proteinExistence type="predicted"/>
<sequence length="47" mass="5167">LPSSPGLPNKWYQSRGSAWWGAGVNPPIGSTIGWVRCDVSLFEILEH</sequence>
<dbReference type="AlphaFoldDB" id="A0A392ULM4"/>
<accession>A0A392ULM4</accession>
<evidence type="ECO:0000313" key="1">
    <source>
        <dbReference type="EMBL" id="MCI72645.1"/>
    </source>
</evidence>
<reference evidence="1 2" key="1">
    <citation type="journal article" date="2018" name="Front. Plant Sci.">
        <title>Red Clover (Trifolium pratense) and Zigzag Clover (T. medium) - A Picture of Genomic Similarities and Differences.</title>
        <authorList>
            <person name="Dluhosova J."/>
            <person name="Istvanek J."/>
            <person name="Nedelnik J."/>
            <person name="Repkova J."/>
        </authorList>
    </citation>
    <scope>NUCLEOTIDE SEQUENCE [LARGE SCALE GENOMIC DNA]</scope>
    <source>
        <strain evidence="2">cv. 10/8</strain>
        <tissue evidence="1">Leaf</tissue>
    </source>
</reference>
<evidence type="ECO:0000313" key="2">
    <source>
        <dbReference type="Proteomes" id="UP000265520"/>
    </source>
</evidence>
<dbReference type="EMBL" id="LXQA010822418">
    <property type="protein sequence ID" value="MCI72645.1"/>
    <property type="molecule type" value="Genomic_DNA"/>
</dbReference>
<protein>
    <submittedName>
        <fullName evidence="1">Uncharacterized protein</fullName>
    </submittedName>
</protein>
<name>A0A392ULM4_9FABA</name>